<protein>
    <submittedName>
        <fullName evidence="1">NAD(P)-binding protein</fullName>
    </submittedName>
</protein>
<gene>
    <name evidence="1" type="ORF">BDR25DRAFT_278150</name>
</gene>
<reference evidence="1" key="1">
    <citation type="journal article" date="2020" name="Stud. Mycol.">
        <title>101 Dothideomycetes genomes: a test case for predicting lifestyles and emergence of pathogens.</title>
        <authorList>
            <person name="Haridas S."/>
            <person name="Albert R."/>
            <person name="Binder M."/>
            <person name="Bloem J."/>
            <person name="Labutti K."/>
            <person name="Salamov A."/>
            <person name="Andreopoulos B."/>
            <person name="Baker S."/>
            <person name="Barry K."/>
            <person name="Bills G."/>
            <person name="Bluhm B."/>
            <person name="Cannon C."/>
            <person name="Castanera R."/>
            <person name="Culley D."/>
            <person name="Daum C."/>
            <person name="Ezra D."/>
            <person name="Gonzalez J."/>
            <person name="Henrissat B."/>
            <person name="Kuo A."/>
            <person name="Liang C."/>
            <person name="Lipzen A."/>
            <person name="Lutzoni F."/>
            <person name="Magnuson J."/>
            <person name="Mondo S."/>
            <person name="Nolan M."/>
            <person name="Ohm R."/>
            <person name="Pangilinan J."/>
            <person name="Park H.-J."/>
            <person name="Ramirez L."/>
            <person name="Alfaro M."/>
            <person name="Sun H."/>
            <person name="Tritt A."/>
            <person name="Yoshinaga Y."/>
            <person name="Zwiers L.-H."/>
            <person name="Turgeon B."/>
            <person name="Goodwin S."/>
            <person name="Spatafora J."/>
            <person name="Crous P."/>
            <person name="Grigoriev I."/>
        </authorList>
    </citation>
    <scope>NUCLEOTIDE SEQUENCE</scope>
    <source>
        <strain evidence="1">ATCC 200398</strain>
    </source>
</reference>
<evidence type="ECO:0000313" key="2">
    <source>
        <dbReference type="Proteomes" id="UP000799755"/>
    </source>
</evidence>
<keyword evidence="2" id="KW-1185">Reference proteome</keyword>
<dbReference type="EMBL" id="MU003495">
    <property type="protein sequence ID" value="KAF2475617.1"/>
    <property type="molecule type" value="Genomic_DNA"/>
</dbReference>
<proteinExistence type="predicted"/>
<evidence type="ECO:0000313" key="1">
    <source>
        <dbReference type="EMBL" id="KAF2475617.1"/>
    </source>
</evidence>
<accession>A0ACB6RAQ3</accession>
<organism evidence="1 2">
    <name type="scientific">Lindgomyces ingoldianus</name>
    <dbReference type="NCBI Taxonomy" id="673940"/>
    <lineage>
        <taxon>Eukaryota</taxon>
        <taxon>Fungi</taxon>
        <taxon>Dikarya</taxon>
        <taxon>Ascomycota</taxon>
        <taxon>Pezizomycotina</taxon>
        <taxon>Dothideomycetes</taxon>
        <taxon>Pleosporomycetidae</taxon>
        <taxon>Pleosporales</taxon>
        <taxon>Lindgomycetaceae</taxon>
        <taxon>Lindgomyces</taxon>
    </lineage>
</organism>
<comment type="caution">
    <text evidence="1">The sequence shown here is derived from an EMBL/GenBank/DDBJ whole genome shotgun (WGS) entry which is preliminary data.</text>
</comment>
<sequence>MSDKTILLITGGNTGIGYETVKELLSSPVPYTIIMGSRSIDKAKDAISTLTSENPNSKSEIVPLQVDIVDDESIDQAYKEVESKWGKIDILVNNAGMRRASFDGIMQQKPGAAGIREAWQTSYSVNVTSTQVMTTIFMPLLLKSSTPRLLFVTSGLSSLTTCSSGLISAMQRPNPPAGWPKPFEPSHITYRSSKTALNMMMLYWNRLLKEDGVKVWCISPGFLATGLGGVGKEVLKKFGAGDASIGGEFIRKVVEGERDADVGKVVNYLNREHGVQPW</sequence>
<dbReference type="Proteomes" id="UP000799755">
    <property type="component" value="Unassembled WGS sequence"/>
</dbReference>
<name>A0ACB6RAQ3_9PLEO</name>